<proteinExistence type="predicted"/>
<feature type="region of interest" description="Disordered" evidence="1">
    <location>
        <begin position="239"/>
        <end position="275"/>
    </location>
</feature>
<accession>A0A9P7NEJ1</accession>
<feature type="region of interest" description="Disordered" evidence="1">
    <location>
        <begin position="29"/>
        <end position="67"/>
    </location>
</feature>
<reference evidence="2" key="1">
    <citation type="journal article" date="2020" name="bioRxiv">
        <title>Whole genome comparisons of ergot fungi reveals the divergence and evolution of species within the genus Claviceps are the result of varying mechanisms driving genome evolution and host range expansion.</title>
        <authorList>
            <person name="Wyka S.A."/>
            <person name="Mondo S.J."/>
            <person name="Liu M."/>
            <person name="Dettman J."/>
            <person name="Nalam V."/>
            <person name="Broders K.D."/>
        </authorList>
    </citation>
    <scope>NUCLEOTIDE SEQUENCE</scope>
    <source>
        <strain evidence="2">CCC 602</strain>
    </source>
</reference>
<dbReference type="EMBL" id="SRPW01000351">
    <property type="protein sequence ID" value="KAG6015421.1"/>
    <property type="molecule type" value="Genomic_DNA"/>
</dbReference>
<feature type="compositionally biased region" description="Polar residues" evidence="1">
    <location>
        <begin position="41"/>
        <end position="57"/>
    </location>
</feature>
<organism evidence="2 3">
    <name type="scientific">Claviceps pusilla</name>
    <dbReference type="NCBI Taxonomy" id="123648"/>
    <lineage>
        <taxon>Eukaryota</taxon>
        <taxon>Fungi</taxon>
        <taxon>Dikarya</taxon>
        <taxon>Ascomycota</taxon>
        <taxon>Pezizomycotina</taxon>
        <taxon>Sordariomycetes</taxon>
        <taxon>Hypocreomycetidae</taxon>
        <taxon>Hypocreales</taxon>
        <taxon>Clavicipitaceae</taxon>
        <taxon>Claviceps</taxon>
    </lineage>
</organism>
<comment type="caution">
    <text evidence="2">The sequence shown here is derived from an EMBL/GenBank/DDBJ whole genome shotgun (WGS) entry which is preliminary data.</text>
</comment>
<protein>
    <submittedName>
        <fullName evidence="2">Uncharacterized protein</fullName>
    </submittedName>
</protein>
<keyword evidence="3" id="KW-1185">Reference proteome</keyword>
<dbReference type="Proteomes" id="UP000748025">
    <property type="component" value="Unassembled WGS sequence"/>
</dbReference>
<feature type="compositionally biased region" description="Acidic residues" evidence="1">
    <location>
        <begin position="240"/>
        <end position="251"/>
    </location>
</feature>
<dbReference type="OrthoDB" id="5401786at2759"/>
<evidence type="ECO:0000313" key="2">
    <source>
        <dbReference type="EMBL" id="KAG6015421.1"/>
    </source>
</evidence>
<evidence type="ECO:0000256" key="1">
    <source>
        <dbReference type="SAM" id="MobiDB-lite"/>
    </source>
</evidence>
<gene>
    <name evidence="2" type="ORF">E4U43_005354</name>
</gene>
<name>A0A9P7NEJ1_9HYPO</name>
<sequence>MFPTHQRGVWVYDLDQALAPLAGNSEQLSRARKRFSKSPPAYTSQSETQSGTPTEQDSPVGEEARHRMKRTVRLWSARLASTPFRQFHDQVREVKDQLNRGEINKPPGISSYTHAENIIKERWIEQGIWDDKWIAAVVGNWKHEEPQDQASSEQGPEKLPIQPSVQDLCSREASRPFYQFIYQVSKEREQIIAKQSPIDIAADINTIAYMKVKKVWIKRCIWNSKWGLMPGMTWKHEHPLDEDDDVVDQDLSEPQSCAQSPVLPDTPDPTLSPSV</sequence>
<dbReference type="AlphaFoldDB" id="A0A9P7NEJ1"/>
<evidence type="ECO:0000313" key="3">
    <source>
        <dbReference type="Proteomes" id="UP000748025"/>
    </source>
</evidence>